<keyword evidence="1" id="KW-0732">Signal</keyword>
<organism evidence="3 4">
    <name type="scientific">Bermanella marisrubri</name>
    <dbReference type="NCBI Taxonomy" id="207949"/>
    <lineage>
        <taxon>Bacteria</taxon>
        <taxon>Pseudomonadati</taxon>
        <taxon>Pseudomonadota</taxon>
        <taxon>Gammaproteobacteria</taxon>
        <taxon>Oceanospirillales</taxon>
        <taxon>Oceanospirillaceae</taxon>
        <taxon>Bermanella</taxon>
    </lineage>
</organism>
<proteinExistence type="predicted"/>
<feature type="chain" id="PRO_5004194726" description="Tll0287-like domain-containing protein" evidence="1">
    <location>
        <begin position="25"/>
        <end position="183"/>
    </location>
</feature>
<feature type="signal peptide" evidence="1">
    <location>
        <begin position="1"/>
        <end position="24"/>
    </location>
</feature>
<dbReference type="STRING" id="207949.RED65_03740"/>
<sequence>MIRFNLATTLSGLLFLMGASLSTATPSQDEAKQTIKAFANDLKTTLVTTMKSQGPVAAINVCNVSAPAIAQQHSNGAYVISRTALKIRNPQNQASSWQKEILKEFEQRLAEGEKIDSLDKVEERDDGWYYIKAIGTGKPCLTCHGNELNPAVKTKLTELYPNDQATGFKQGDLRGAFIVKYQH</sequence>
<keyword evidence="4" id="KW-1185">Reference proteome</keyword>
<dbReference type="HOGENOM" id="CLU_109783_1_0_6"/>
<evidence type="ECO:0000313" key="4">
    <source>
        <dbReference type="Proteomes" id="UP000004263"/>
    </source>
</evidence>
<reference evidence="3 4" key="1">
    <citation type="submission" date="2006-03" db="EMBL/GenBank/DDBJ databases">
        <authorList>
            <person name="Pinhassi J."/>
            <person name="Pedros-Alio C."/>
            <person name="Ferriera S."/>
            <person name="Johnson J."/>
            <person name="Kravitz S."/>
            <person name="Halpern A."/>
            <person name="Remington K."/>
            <person name="Beeson K."/>
            <person name="Tran B."/>
            <person name="Rogers Y.-H."/>
            <person name="Friedman R."/>
            <person name="Venter J.C."/>
        </authorList>
    </citation>
    <scope>NUCLEOTIDE SEQUENCE [LARGE SCALE GENOMIC DNA]</scope>
    <source>
        <strain evidence="3 4">RED65</strain>
    </source>
</reference>
<feature type="domain" description="Tll0287-like" evidence="2">
    <location>
        <begin position="30"/>
        <end position="180"/>
    </location>
</feature>
<dbReference type="InterPro" id="IPR021796">
    <property type="entry name" value="Tll0287-like_dom"/>
</dbReference>
<evidence type="ECO:0000259" key="2">
    <source>
        <dbReference type="Pfam" id="PF11845"/>
    </source>
</evidence>
<accession>Q1N1D0</accession>
<dbReference type="AlphaFoldDB" id="Q1N1D0"/>
<dbReference type="EMBL" id="AAQH01000010">
    <property type="protein sequence ID" value="EAT12120.1"/>
    <property type="molecule type" value="Genomic_DNA"/>
</dbReference>
<name>Q1N1D0_9GAMM</name>
<protein>
    <recommendedName>
        <fullName evidence="2">Tll0287-like domain-containing protein</fullName>
    </recommendedName>
</protein>
<comment type="caution">
    <text evidence="3">The sequence shown here is derived from an EMBL/GenBank/DDBJ whole genome shotgun (WGS) entry which is preliminary data.</text>
</comment>
<dbReference type="Pfam" id="PF11845">
    <property type="entry name" value="Tll0287-like"/>
    <property type="match status" value="1"/>
</dbReference>
<dbReference type="OrthoDB" id="9797588at2"/>
<evidence type="ECO:0000313" key="3">
    <source>
        <dbReference type="EMBL" id="EAT12120.1"/>
    </source>
</evidence>
<evidence type="ECO:0000256" key="1">
    <source>
        <dbReference type="SAM" id="SignalP"/>
    </source>
</evidence>
<dbReference type="Proteomes" id="UP000004263">
    <property type="component" value="Unassembled WGS sequence"/>
</dbReference>
<dbReference type="RefSeq" id="WP_007019080.1">
    <property type="nucleotide sequence ID" value="NZ_CH724120.1"/>
</dbReference>
<gene>
    <name evidence="3" type="ORF">RED65_03740</name>
</gene>